<evidence type="ECO:0000256" key="6">
    <source>
        <dbReference type="ARBA" id="ARBA00022953"/>
    </source>
</evidence>
<feature type="binding site" evidence="9">
    <location>
        <position position="286"/>
    </location>
    <ligand>
        <name>Mg(2+)</name>
        <dbReference type="ChEBI" id="CHEBI:18420"/>
        <label>2</label>
    </ligand>
</feature>
<dbReference type="Pfam" id="PF03431">
    <property type="entry name" value="RNA_replicase_B"/>
    <property type="match status" value="1"/>
</dbReference>
<organism evidence="11">
    <name type="scientific">Leviviridae sp</name>
    <dbReference type="NCBI Taxonomy" id="2027243"/>
    <lineage>
        <taxon>Viruses</taxon>
        <taxon>Riboviria</taxon>
        <taxon>Orthornavirae</taxon>
        <taxon>Lenarviricota</taxon>
        <taxon>Leviviricetes</taxon>
        <taxon>Norzivirales</taxon>
        <taxon>Fiersviridae</taxon>
    </lineage>
</organism>
<reference evidence="11" key="1">
    <citation type="submission" date="2019-05" db="EMBL/GenBank/DDBJ databases">
        <title>Metatranscriptomic reconstruction reveals RNA viruses with the potential to shape carbon cycling in soil.</title>
        <authorList>
            <person name="Starr E.P."/>
            <person name="Nuccio E."/>
            <person name="Pett-Ridge J."/>
            <person name="Banfield J.F."/>
            <person name="Firestone M.K."/>
        </authorList>
    </citation>
    <scope>NUCLEOTIDE SEQUENCE</scope>
    <source>
        <strain evidence="11">H1_Bulk_Litter_4_scaffold_567</strain>
    </source>
</reference>
<dbReference type="GO" id="GO:0039694">
    <property type="term" value="P:viral RNA genome replication"/>
    <property type="evidence" value="ECO:0007669"/>
    <property type="project" value="InterPro"/>
</dbReference>
<keyword evidence="4" id="KW-0548">Nucleotidyltransferase</keyword>
<gene>
    <name evidence="11" type="ORF">H1BulkLitter4567_000001</name>
</gene>
<dbReference type="GO" id="GO:0000166">
    <property type="term" value="F:nucleotide binding"/>
    <property type="evidence" value="ECO:0007669"/>
    <property type="project" value="UniProtKB-KW"/>
</dbReference>
<evidence type="ECO:0000313" key="11">
    <source>
        <dbReference type="EMBL" id="QDH87032.1"/>
    </source>
</evidence>
<evidence type="ECO:0000256" key="5">
    <source>
        <dbReference type="ARBA" id="ARBA00022741"/>
    </source>
</evidence>
<evidence type="ECO:0000256" key="7">
    <source>
        <dbReference type="ARBA" id="ARBA00030248"/>
    </source>
</evidence>
<proteinExistence type="predicted"/>
<dbReference type="InterPro" id="IPR005093">
    <property type="entry name" value="RNArep_beta"/>
</dbReference>
<feature type="binding site" evidence="9">
    <location>
        <position position="372"/>
    </location>
    <ligand>
        <name>Mg(2+)</name>
        <dbReference type="ChEBI" id="CHEBI:18420"/>
        <label>2</label>
    </ligand>
</feature>
<protein>
    <recommendedName>
        <fullName evidence="1">RNA-directed RNA polymerase</fullName>
        <ecNumber evidence="1">2.7.7.48</ecNumber>
    </recommendedName>
    <alternativeName>
        <fullName evidence="7">RNA replicase beta chain</fullName>
    </alternativeName>
</protein>
<feature type="domain" description="RdRp catalytic" evidence="10">
    <location>
        <begin position="271"/>
        <end position="404"/>
    </location>
</feature>
<evidence type="ECO:0000256" key="1">
    <source>
        <dbReference type="ARBA" id="ARBA00012494"/>
    </source>
</evidence>
<accession>A0A514D092</accession>
<keyword evidence="9" id="KW-0479">Metal-binding</keyword>
<name>A0A514D092_9VIRU</name>
<keyword evidence="6" id="KW-0693">Viral RNA replication</keyword>
<evidence type="ECO:0000256" key="3">
    <source>
        <dbReference type="ARBA" id="ARBA00022679"/>
    </source>
</evidence>
<evidence type="ECO:0000256" key="9">
    <source>
        <dbReference type="PIRSR" id="PIRSR605093-1"/>
    </source>
</evidence>
<comment type="catalytic activity">
    <reaction evidence="8">
        <text>RNA(n) + a ribonucleoside 5'-triphosphate = RNA(n+1) + diphosphate</text>
        <dbReference type="Rhea" id="RHEA:21248"/>
        <dbReference type="Rhea" id="RHEA-COMP:14527"/>
        <dbReference type="Rhea" id="RHEA-COMP:17342"/>
        <dbReference type="ChEBI" id="CHEBI:33019"/>
        <dbReference type="ChEBI" id="CHEBI:61557"/>
        <dbReference type="ChEBI" id="CHEBI:140395"/>
        <dbReference type="EC" id="2.7.7.48"/>
    </reaction>
</comment>
<dbReference type="GO" id="GO:0003968">
    <property type="term" value="F:RNA-directed RNA polymerase activity"/>
    <property type="evidence" value="ECO:0007669"/>
    <property type="project" value="UniProtKB-KW"/>
</dbReference>
<comment type="cofactor">
    <cofactor evidence="9">
        <name>Mg(2+)</name>
        <dbReference type="ChEBI" id="CHEBI:18420"/>
    </cofactor>
    <text evidence="9">Binds 2 Mg(2+) per subunit.</text>
</comment>
<dbReference type="EMBL" id="MN033105">
    <property type="protein sequence ID" value="QDH87032.1"/>
    <property type="molecule type" value="Genomic_RNA"/>
</dbReference>
<keyword evidence="5" id="KW-0547">Nucleotide-binding</keyword>
<keyword evidence="3" id="KW-0808">Transferase</keyword>
<sequence length="542" mass="61344">MKQWLSANEDFLFSFLANLDTPISLAVWLQVKHREWDSLALRWCDPQHYPEGVFSALRYAKDVQATDLLRKAPLPTTFNRRDAAIAAWEKAEMQCYHTNERIGRLFGPWVLEPRDETFRQFLLACRKRMTRWLGKLPDKLEGGFGPGTCVEYKGADPTVVDKIWLTPTTTPSCADIFDWHYSQTLWGRERWANRLGSPGLSRGNRLTTVPKDGKVDRPISIEPLGNLWLQLGIGRHLKSRLELIGLPAYRPVSQELFPGYSFKGIDAQSIHRDLLFRCQAEFATIDLSSASDTVATELVRAVCPPDWFQLLDDCRSKLTSVPSEGGPRWRYLEKFSSMGNGFTFELESLVFTCLLSVAFGLTPGVDLWVFGDDIILPKHLFEKACNLLTQCGFVPNRRKSFASGPFYESCGGNVHSGIEVTPLRITGPVEDPPAIFAFHNALFRRGASRKVLRLVRNKLPRKLQLPGPSRLGDVVLHGLPFVWREIHSIRWVRVLRMCPREEIPLERWSAELAMVALLLGSSCRVVRRRSALVPSVGLASVS</sequence>
<evidence type="ECO:0000256" key="8">
    <source>
        <dbReference type="ARBA" id="ARBA00048744"/>
    </source>
</evidence>
<keyword evidence="2 11" id="KW-0696">RNA-directed RNA polymerase</keyword>
<evidence type="ECO:0000256" key="2">
    <source>
        <dbReference type="ARBA" id="ARBA00022484"/>
    </source>
</evidence>
<keyword evidence="9" id="KW-0460">Magnesium</keyword>
<feature type="binding site" evidence="9">
    <location>
        <position position="373"/>
    </location>
    <ligand>
        <name>Mg(2+)</name>
        <dbReference type="ChEBI" id="CHEBI:18420"/>
        <label>2</label>
    </ligand>
</feature>
<dbReference type="GO" id="GO:0046872">
    <property type="term" value="F:metal ion binding"/>
    <property type="evidence" value="ECO:0007669"/>
    <property type="project" value="UniProtKB-KW"/>
</dbReference>
<dbReference type="EC" id="2.7.7.48" evidence="1"/>
<evidence type="ECO:0000259" key="10">
    <source>
        <dbReference type="PROSITE" id="PS50522"/>
    </source>
</evidence>
<dbReference type="InterPro" id="IPR007096">
    <property type="entry name" value="RNA-dir_Rpol_cat_phage"/>
</dbReference>
<dbReference type="PROSITE" id="PS50522">
    <property type="entry name" value="RDRP_PHAGE"/>
    <property type="match status" value="1"/>
</dbReference>
<evidence type="ECO:0000256" key="4">
    <source>
        <dbReference type="ARBA" id="ARBA00022695"/>
    </source>
</evidence>
<feature type="non-terminal residue" evidence="11">
    <location>
        <position position="542"/>
    </location>
</feature>